<reference evidence="8" key="2">
    <citation type="submission" date="2019-07" db="EMBL/GenBank/DDBJ databases">
        <authorList>
            <person name="Yang Y."/>
            <person name="Bocs S."/>
            <person name="Baudouin L."/>
        </authorList>
    </citation>
    <scope>NUCLEOTIDE SEQUENCE</scope>
    <source>
        <tissue evidence="8">Spear leaf of Hainan Tall coconut</tissue>
    </source>
</reference>
<evidence type="ECO:0000256" key="3">
    <source>
        <dbReference type="ARBA" id="ARBA00022801"/>
    </source>
</evidence>
<dbReference type="Pfam" id="PF01764">
    <property type="entry name" value="Lipase_3"/>
    <property type="match status" value="1"/>
</dbReference>
<evidence type="ECO:0000259" key="7">
    <source>
        <dbReference type="Pfam" id="PF01764"/>
    </source>
</evidence>
<accession>A0A8K0N2G6</accession>
<evidence type="ECO:0000256" key="2">
    <source>
        <dbReference type="ARBA" id="ARBA00010701"/>
    </source>
</evidence>
<dbReference type="OrthoDB" id="438440at2759"/>
<dbReference type="Gene3D" id="3.40.50.1820">
    <property type="entry name" value="alpha/beta hydrolase"/>
    <property type="match status" value="1"/>
</dbReference>
<gene>
    <name evidence="8" type="ORF">COCNU_06G002630</name>
</gene>
<dbReference type="InterPro" id="IPR033556">
    <property type="entry name" value="PLA"/>
</dbReference>
<dbReference type="CDD" id="cd00519">
    <property type="entry name" value="Lipase_3"/>
    <property type="match status" value="1"/>
</dbReference>
<evidence type="ECO:0000256" key="4">
    <source>
        <dbReference type="ARBA" id="ARBA00022963"/>
    </source>
</evidence>
<evidence type="ECO:0000313" key="9">
    <source>
        <dbReference type="Proteomes" id="UP000797356"/>
    </source>
</evidence>
<dbReference type="AlphaFoldDB" id="A0A8K0N2G6"/>
<evidence type="ECO:0000256" key="6">
    <source>
        <dbReference type="RuleBase" id="RU367093"/>
    </source>
</evidence>
<dbReference type="GO" id="GO:0016042">
    <property type="term" value="P:lipid catabolic process"/>
    <property type="evidence" value="ECO:0007669"/>
    <property type="project" value="UniProtKB-UniRule"/>
</dbReference>
<keyword evidence="3 6" id="KW-0378">Hydrolase</keyword>
<keyword evidence="4 6" id="KW-0442">Lipid degradation</keyword>
<comment type="function">
    <text evidence="1 6">Acylhydrolase that catalyzes the hydrolysis of phospholipids at the sn-1 position.</text>
</comment>
<evidence type="ECO:0000256" key="5">
    <source>
        <dbReference type="ARBA" id="ARBA00023098"/>
    </source>
</evidence>
<feature type="domain" description="Fungal lipase-type" evidence="7">
    <location>
        <begin position="136"/>
        <end position="296"/>
    </location>
</feature>
<evidence type="ECO:0000313" key="8">
    <source>
        <dbReference type="EMBL" id="KAG1346434.1"/>
    </source>
</evidence>
<dbReference type="PANTHER" id="PTHR31828:SF1">
    <property type="entry name" value="PHOSPHOLIPASE A1-IIGAMMA"/>
    <property type="match status" value="1"/>
</dbReference>
<dbReference type="Proteomes" id="UP000797356">
    <property type="component" value="Chromosome 6"/>
</dbReference>
<dbReference type="GO" id="GO:0008970">
    <property type="term" value="F:phospholipase A1 activity"/>
    <property type="evidence" value="ECO:0007669"/>
    <property type="project" value="UniProtKB-UniRule"/>
</dbReference>
<dbReference type="InterPro" id="IPR029058">
    <property type="entry name" value="AB_hydrolase_fold"/>
</dbReference>
<dbReference type="SUPFAM" id="SSF53474">
    <property type="entry name" value="alpha/beta-Hydrolases"/>
    <property type="match status" value="1"/>
</dbReference>
<organism evidence="8 9">
    <name type="scientific">Cocos nucifera</name>
    <name type="common">Coconut palm</name>
    <dbReference type="NCBI Taxonomy" id="13894"/>
    <lineage>
        <taxon>Eukaryota</taxon>
        <taxon>Viridiplantae</taxon>
        <taxon>Streptophyta</taxon>
        <taxon>Embryophyta</taxon>
        <taxon>Tracheophyta</taxon>
        <taxon>Spermatophyta</taxon>
        <taxon>Magnoliopsida</taxon>
        <taxon>Liliopsida</taxon>
        <taxon>Arecaceae</taxon>
        <taxon>Arecoideae</taxon>
        <taxon>Cocoseae</taxon>
        <taxon>Attaleinae</taxon>
        <taxon>Cocos</taxon>
    </lineage>
</organism>
<sequence length="402" mass="44795">MLGNRAKRWRGLNGKDNWKGLLDPLDIDLRRNILLYGEMAQATYDAFITEKKSRYAGDCRYARRDFFDKVAISTTDQHSLYRVTKFFYATSSIDVPDAFLIKSLSREAWSKESNWMGYVAVATDEGTKVLGRRDVVVAWRGTVQALEWINDLDFTLVSASAILGKGSSGDPQVHRGWLSIYTSDDPRSPFNKDSARHQVLSEIGRLMDEYDDEDTSITVTGHSLGAALATLNAADIASNGLNKSNAHPNKNSPVTAFVFASPRVGDSDFREAFSKIPQLRLLRIRNVPDLVPNYPLLGYDDVGVELTIDTRKSQYLKSPGNLSSWHNLEAYLHGVAGTSGGKRGFKLEVDRDVGLVNKAMDALKDEYLVPASWWVEKNKGMVKGADGHWRLMDHAVDGVRDG</sequence>
<dbReference type="InterPro" id="IPR002921">
    <property type="entry name" value="Fungal_lipase-type"/>
</dbReference>
<dbReference type="FunFam" id="3.40.50.1820:FF:000065">
    <property type="entry name" value="Phospholipase A1-II 3"/>
    <property type="match status" value="1"/>
</dbReference>
<dbReference type="PANTHER" id="PTHR31828">
    <property type="entry name" value="PHOSPHOLIPASE A1-IIGAMMA"/>
    <property type="match status" value="1"/>
</dbReference>
<keyword evidence="5 6" id="KW-0443">Lipid metabolism</keyword>
<keyword evidence="9" id="KW-1185">Reference proteome</keyword>
<name>A0A8K0N2G6_COCNU</name>
<protein>
    <recommendedName>
        <fullName evidence="6">Phospholipase A1</fullName>
        <ecNumber evidence="6">3.1.1.-</ecNumber>
    </recommendedName>
</protein>
<dbReference type="EC" id="3.1.1.-" evidence="6"/>
<evidence type="ECO:0000256" key="1">
    <source>
        <dbReference type="ARBA" id="ARBA00003523"/>
    </source>
</evidence>
<reference evidence="8" key="1">
    <citation type="journal article" date="2017" name="Gigascience">
        <title>The genome draft of coconut (Cocos nucifera).</title>
        <authorList>
            <person name="Xiao Y."/>
            <person name="Xu P."/>
            <person name="Fan H."/>
            <person name="Baudouin L."/>
            <person name="Xia W."/>
            <person name="Bocs S."/>
            <person name="Xu J."/>
            <person name="Li Q."/>
            <person name="Guo A."/>
            <person name="Zhou L."/>
            <person name="Li J."/>
            <person name="Wu Y."/>
            <person name="Ma Z."/>
            <person name="Armero A."/>
            <person name="Issali A.E."/>
            <person name="Liu N."/>
            <person name="Peng M."/>
            <person name="Yang Y."/>
        </authorList>
    </citation>
    <scope>NUCLEOTIDE SEQUENCE</scope>
    <source>
        <tissue evidence="8">Spear leaf of Hainan Tall coconut</tissue>
    </source>
</reference>
<dbReference type="EMBL" id="CM017877">
    <property type="protein sequence ID" value="KAG1346434.1"/>
    <property type="molecule type" value="Genomic_DNA"/>
</dbReference>
<proteinExistence type="inferred from homology"/>
<dbReference type="GO" id="GO:0005737">
    <property type="term" value="C:cytoplasm"/>
    <property type="evidence" value="ECO:0007669"/>
    <property type="project" value="UniProtKB-ARBA"/>
</dbReference>
<comment type="caution">
    <text evidence="8">The sequence shown here is derived from an EMBL/GenBank/DDBJ whole genome shotgun (WGS) entry which is preliminary data.</text>
</comment>
<comment type="similarity">
    <text evidence="2 6">Belongs to the AB hydrolase superfamily. Lipase family.</text>
</comment>